<reference evidence="1" key="1">
    <citation type="submission" date="2010-02" db="EMBL/GenBank/DDBJ databases">
        <title>Complete sequence of Aciduliprofundum boonei T469.</title>
        <authorList>
            <consortium name="US DOE Joint Genome Institute"/>
            <person name="Lucas S."/>
            <person name="Copeland A."/>
            <person name="Lapidus A."/>
            <person name="Cheng J.-F."/>
            <person name="Bruce D."/>
            <person name="Goodwin L."/>
            <person name="Pitluck S."/>
            <person name="Saunders E."/>
            <person name="Detter J.C."/>
            <person name="Han C."/>
            <person name="Tapia R."/>
            <person name="Land M."/>
            <person name="Hauser L."/>
            <person name="Kyrpides N."/>
            <person name="Mikhailova N."/>
            <person name="Flores G."/>
            <person name="Reysenbach A.-L."/>
            <person name="Woyke T."/>
        </authorList>
    </citation>
    <scope>NUCLEOTIDE SEQUENCE</scope>
    <source>
        <strain evidence="1">T469</strain>
    </source>
</reference>
<organism evidence="1 2">
    <name type="scientific">Aciduliprofundum boonei (strain DSM 19572 / T469)</name>
    <dbReference type="NCBI Taxonomy" id="439481"/>
    <lineage>
        <taxon>Archaea</taxon>
        <taxon>Methanobacteriati</taxon>
        <taxon>Thermoplasmatota</taxon>
        <taxon>DHVE2 group</taxon>
        <taxon>Candidatus Aciduliprofundum</taxon>
    </lineage>
</organism>
<protein>
    <submittedName>
        <fullName evidence="1">Uncharacterized protein</fullName>
    </submittedName>
</protein>
<sequence>MYYDEYDWREYRGDVVWVGGFVFKSGKITIKPQRYGEDPFIYGTIEMESLVCLDCVEPWRKRVFVGEYLPYVEGILETGKGIILVKNKLIGGEINYEVIHINDTFAKSDWFEWITEDEEFYHISTRKARYLVDNETLWKLHAGLIDKVELKNGTLRVVGWGYPVKEYRGEIRMKKDGEGLEGDMIRLHPKMPPVLKKHIYGFVELYRDGKVIDKVEGELFWYVKRGKGMVVVVDREHPEKLTLNNEDLKAIIYINMKDEEEWEIPKMEGGAIIYGGVL</sequence>
<dbReference type="STRING" id="439481.Aboo_1047"/>
<dbReference type="RefSeq" id="WP_008086588.1">
    <property type="nucleotide sequence ID" value="NC_013926.1"/>
</dbReference>
<dbReference type="AlphaFoldDB" id="B5IHA5"/>
<accession>B5IHA5</accession>
<evidence type="ECO:0000313" key="2">
    <source>
        <dbReference type="Proteomes" id="UP000001400"/>
    </source>
</evidence>
<name>B5IHA5_ACIB4</name>
<dbReference type="GeneID" id="8828004"/>
<gene>
    <name evidence="1" type="ordered locus">Aboo_1047</name>
</gene>
<keyword evidence="2" id="KW-1185">Reference proteome</keyword>
<proteinExistence type="predicted"/>
<dbReference type="HOGENOM" id="CLU_999646_0_0_2"/>
<dbReference type="EMBL" id="CP001941">
    <property type="protein sequence ID" value="ADD08856.1"/>
    <property type="molecule type" value="Genomic_DNA"/>
</dbReference>
<dbReference type="Proteomes" id="UP000001400">
    <property type="component" value="Chromosome"/>
</dbReference>
<evidence type="ECO:0000313" key="1">
    <source>
        <dbReference type="EMBL" id="ADD08856.1"/>
    </source>
</evidence>
<dbReference type="KEGG" id="abi:Aboo_1047"/>